<dbReference type="Proteomes" id="UP000826195">
    <property type="component" value="Unassembled WGS sequence"/>
</dbReference>
<feature type="region of interest" description="Disordered" evidence="1">
    <location>
        <begin position="67"/>
        <end position="115"/>
    </location>
</feature>
<feature type="compositionally biased region" description="Polar residues" evidence="1">
    <location>
        <begin position="97"/>
        <end position="115"/>
    </location>
</feature>
<dbReference type="EMBL" id="JAHXZJ010001119">
    <property type="protein sequence ID" value="KAH0553642.1"/>
    <property type="molecule type" value="Genomic_DNA"/>
</dbReference>
<organism evidence="2 3">
    <name type="scientific">Cotesia glomerata</name>
    <name type="common">Lepidopteran parasitic wasp</name>
    <name type="synonym">Apanteles glomeratus</name>
    <dbReference type="NCBI Taxonomy" id="32391"/>
    <lineage>
        <taxon>Eukaryota</taxon>
        <taxon>Metazoa</taxon>
        <taxon>Ecdysozoa</taxon>
        <taxon>Arthropoda</taxon>
        <taxon>Hexapoda</taxon>
        <taxon>Insecta</taxon>
        <taxon>Pterygota</taxon>
        <taxon>Neoptera</taxon>
        <taxon>Endopterygota</taxon>
        <taxon>Hymenoptera</taxon>
        <taxon>Apocrita</taxon>
        <taxon>Ichneumonoidea</taxon>
        <taxon>Braconidae</taxon>
        <taxon>Microgastrinae</taxon>
        <taxon>Cotesia</taxon>
    </lineage>
</organism>
<evidence type="ECO:0000313" key="3">
    <source>
        <dbReference type="Proteomes" id="UP000826195"/>
    </source>
</evidence>
<sequence length="129" mass="14231">MVLVRRPSGGWLMRVWVGGVKRLWVRARVSWKLGTRARMWEYPTAEQLGAQLGLKLGLGWVVGGEHHMQPSSSASRGVRHPSPVTRHPSPIHPPTPVTATPNSLESSKIENPSVHQPCLTTSYPLSLCL</sequence>
<dbReference type="AlphaFoldDB" id="A0AAV7IPA6"/>
<proteinExistence type="predicted"/>
<name>A0AAV7IPA6_COTGL</name>
<comment type="caution">
    <text evidence="2">The sequence shown here is derived from an EMBL/GenBank/DDBJ whole genome shotgun (WGS) entry which is preliminary data.</text>
</comment>
<reference evidence="2 3" key="1">
    <citation type="journal article" date="2021" name="J. Hered.">
        <title>A chromosome-level genome assembly of the parasitoid wasp, Cotesia glomerata (Hymenoptera: Braconidae).</title>
        <authorList>
            <person name="Pinto B.J."/>
            <person name="Weis J.J."/>
            <person name="Gamble T."/>
            <person name="Ode P.J."/>
            <person name="Paul R."/>
            <person name="Zaspel J.M."/>
        </authorList>
    </citation>
    <scope>NUCLEOTIDE SEQUENCE [LARGE SCALE GENOMIC DNA]</scope>
    <source>
        <strain evidence="2">CgM1</strain>
    </source>
</reference>
<accession>A0AAV7IPA6</accession>
<protein>
    <submittedName>
        <fullName evidence="2">Uncharacterized protein</fullName>
    </submittedName>
</protein>
<keyword evidence="3" id="KW-1185">Reference proteome</keyword>
<evidence type="ECO:0000256" key="1">
    <source>
        <dbReference type="SAM" id="MobiDB-lite"/>
    </source>
</evidence>
<evidence type="ECO:0000313" key="2">
    <source>
        <dbReference type="EMBL" id="KAH0553642.1"/>
    </source>
</evidence>
<gene>
    <name evidence="2" type="ORF">KQX54_003078</name>
</gene>